<protein>
    <recommendedName>
        <fullName evidence="4">G-protein coupled receptors family 1 profile domain-containing protein</fullName>
    </recommendedName>
</protein>
<keyword evidence="3" id="KW-1185">Reference proteome</keyword>
<evidence type="ECO:0008006" key="4">
    <source>
        <dbReference type="Google" id="ProtNLM"/>
    </source>
</evidence>
<evidence type="ECO:0000313" key="3">
    <source>
        <dbReference type="Proteomes" id="UP001461498"/>
    </source>
</evidence>
<dbReference type="AlphaFoldDB" id="A0AAW1DC84"/>
<comment type="caution">
    <text evidence="2">The sequence shown here is derived from an EMBL/GenBank/DDBJ whole genome shotgun (WGS) entry which is preliminary data.</text>
</comment>
<name>A0AAW1DC84_9HEMI</name>
<dbReference type="Proteomes" id="UP001461498">
    <property type="component" value="Unassembled WGS sequence"/>
</dbReference>
<keyword evidence="1" id="KW-0472">Membrane</keyword>
<evidence type="ECO:0000256" key="1">
    <source>
        <dbReference type="SAM" id="Phobius"/>
    </source>
</evidence>
<sequence length="184" mass="21006">MTVLSITLVASLTVYSAVVLPKGGYYFNVSGLAACDPFYTRPSIRILAACSFYFPTTMLLMYCYGSAFHANKLRIKGTVSNSNDVAANSTVHKVCLSLSLFLYFSIYIHTYKSLFLFIFYCYITTITNYIANYYRIIYNKTIPTLILFNSLLYQYLTTLYRVKLCFITRLCVSLKHKGSVEDLI</sequence>
<dbReference type="EMBL" id="JAPXFL010000003">
    <property type="protein sequence ID" value="KAK9508609.1"/>
    <property type="molecule type" value="Genomic_DNA"/>
</dbReference>
<accession>A0AAW1DC84</accession>
<feature type="transmembrane region" description="Helical" evidence="1">
    <location>
        <begin position="46"/>
        <end position="64"/>
    </location>
</feature>
<keyword evidence="1" id="KW-1133">Transmembrane helix</keyword>
<keyword evidence="1" id="KW-0812">Transmembrane</keyword>
<reference evidence="2 3" key="1">
    <citation type="submission" date="2022-12" db="EMBL/GenBank/DDBJ databases">
        <title>Chromosome-level genome assembly of true bugs.</title>
        <authorList>
            <person name="Ma L."/>
            <person name="Li H."/>
        </authorList>
    </citation>
    <scope>NUCLEOTIDE SEQUENCE [LARGE SCALE GENOMIC DNA]</scope>
    <source>
        <strain evidence="2">Lab_2022b</strain>
    </source>
</reference>
<gene>
    <name evidence="2" type="ORF">O3M35_006135</name>
</gene>
<organism evidence="2 3">
    <name type="scientific">Rhynocoris fuscipes</name>
    <dbReference type="NCBI Taxonomy" id="488301"/>
    <lineage>
        <taxon>Eukaryota</taxon>
        <taxon>Metazoa</taxon>
        <taxon>Ecdysozoa</taxon>
        <taxon>Arthropoda</taxon>
        <taxon>Hexapoda</taxon>
        <taxon>Insecta</taxon>
        <taxon>Pterygota</taxon>
        <taxon>Neoptera</taxon>
        <taxon>Paraneoptera</taxon>
        <taxon>Hemiptera</taxon>
        <taxon>Heteroptera</taxon>
        <taxon>Panheteroptera</taxon>
        <taxon>Cimicomorpha</taxon>
        <taxon>Reduviidae</taxon>
        <taxon>Harpactorinae</taxon>
        <taxon>Harpactorini</taxon>
        <taxon>Rhynocoris</taxon>
    </lineage>
</organism>
<proteinExistence type="predicted"/>
<evidence type="ECO:0000313" key="2">
    <source>
        <dbReference type="EMBL" id="KAK9508609.1"/>
    </source>
</evidence>